<dbReference type="GO" id="GO:0004674">
    <property type="term" value="F:protein serine/threonine kinase activity"/>
    <property type="evidence" value="ECO:0007669"/>
    <property type="project" value="TreeGrafter"/>
</dbReference>
<feature type="compositionally biased region" description="Low complexity" evidence="4">
    <location>
        <begin position="1009"/>
        <end position="1051"/>
    </location>
</feature>
<keyword evidence="7" id="KW-1185">Reference proteome</keyword>
<feature type="compositionally biased region" description="Polar residues" evidence="4">
    <location>
        <begin position="903"/>
        <end position="913"/>
    </location>
</feature>
<reference evidence="6 7" key="1">
    <citation type="submission" date="2014-04" db="EMBL/GenBank/DDBJ databases">
        <authorList>
            <consortium name="DOE Joint Genome Institute"/>
            <person name="Kuo A."/>
            <person name="Gay G."/>
            <person name="Dore J."/>
            <person name="Kohler A."/>
            <person name="Nagy L.G."/>
            <person name="Floudas D."/>
            <person name="Copeland A."/>
            <person name="Barry K.W."/>
            <person name="Cichocki N."/>
            <person name="Veneault-Fourrey C."/>
            <person name="LaButti K."/>
            <person name="Lindquist E.A."/>
            <person name="Lipzen A."/>
            <person name="Lundell T."/>
            <person name="Morin E."/>
            <person name="Murat C."/>
            <person name="Sun H."/>
            <person name="Tunlid A."/>
            <person name="Henrissat B."/>
            <person name="Grigoriev I.V."/>
            <person name="Hibbett D.S."/>
            <person name="Martin F."/>
            <person name="Nordberg H.P."/>
            <person name="Cantor M.N."/>
            <person name="Hua S.X."/>
        </authorList>
    </citation>
    <scope>NUCLEOTIDE SEQUENCE [LARGE SCALE GENOMIC DNA]</scope>
    <source>
        <strain evidence="7">h7</strain>
    </source>
</reference>
<feature type="region of interest" description="Disordered" evidence="4">
    <location>
        <begin position="549"/>
        <end position="681"/>
    </location>
</feature>
<dbReference type="Gene3D" id="1.10.510.10">
    <property type="entry name" value="Transferase(Phosphotransferase) domain 1"/>
    <property type="match status" value="1"/>
</dbReference>
<feature type="binding site" evidence="3">
    <location>
        <position position="69"/>
    </location>
    <ligand>
        <name>ATP</name>
        <dbReference type="ChEBI" id="CHEBI:30616"/>
    </ligand>
</feature>
<feature type="compositionally biased region" description="Low complexity" evidence="4">
    <location>
        <begin position="916"/>
        <end position="936"/>
    </location>
</feature>
<feature type="compositionally biased region" description="Basic and acidic residues" evidence="4">
    <location>
        <begin position="860"/>
        <end position="872"/>
    </location>
</feature>
<dbReference type="SUPFAM" id="SSF56112">
    <property type="entry name" value="Protein kinase-like (PK-like)"/>
    <property type="match status" value="1"/>
</dbReference>
<dbReference type="PROSITE" id="PS50011">
    <property type="entry name" value="PROTEIN_KINASE_DOM"/>
    <property type="match status" value="1"/>
</dbReference>
<feature type="compositionally biased region" description="Low complexity" evidence="4">
    <location>
        <begin position="1179"/>
        <end position="1202"/>
    </location>
</feature>
<feature type="region of interest" description="Disordered" evidence="4">
    <location>
        <begin position="1152"/>
        <end position="1313"/>
    </location>
</feature>
<dbReference type="SMART" id="SM00220">
    <property type="entry name" value="S_TKc"/>
    <property type="match status" value="1"/>
</dbReference>
<feature type="compositionally biased region" description="Polar residues" evidence="4">
    <location>
        <begin position="985"/>
        <end position="1001"/>
    </location>
</feature>
<evidence type="ECO:0000256" key="1">
    <source>
        <dbReference type="ARBA" id="ARBA00022741"/>
    </source>
</evidence>
<dbReference type="CDD" id="cd14003">
    <property type="entry name" value="STKc_AMPK-like"/>
    <property type="match status" value="1"/>
</dbReference>
<dbReference type="GO" id="GO:0005737">
    <property type="term" value="C:cytoplasm"/>
    <property type="evidence" value="ECO:0007669"/>
    <property type="project" value="TreeGrafter"/>
</dbReference>
<feature type="compositionally biased region" description="Polar residues" evidence="4">
    <location>
        <begin position="447"/>
        <end position="462"/>
    </location>
</feature>
<name>A0A0C2Y1G0_HEBCY</name>
<evidence type="ECO:0000256" key="4">
    <source>
        <dbReference type="SAM" id="MobiDB-lite"/>
    </source>
</evidence>
<feature type="compositionally biased region" description="Polar residues" evidence="4">
    <location>
        <begin position="770"/>
        <end position="779"/>
    </location>
</feature>
<evidence type="ECO:0000256" key="3">
    <source>
        <dbReference type="PROSITE-ProRule" id="PRU10141"/>
    </source>
</evidence>
<feature type="compositionally biased region" description="Acidic residues" evidence="4">
    <location>
        <begin position="1158"/>
        <end position="1169"/>
    </location>
</feature>
<dbReference type="PANTHER" id="PTHR24346:SF110">
    <property type="entry name" value="NON-SPECIFIC SERINE_THREONINE PROTEIN KINASE"/>
    <property type="match status" value="1"/>
</dbReference>
<feature type="domain" description="Protein kinase" evidence="5">
    <location>
        <begin position="40"/>
        <end position="286"/>
    </location>
</feature>
<dbReference type="InterPro" id="IPR011009">
    <property type="entry name" value="Kinase-like_dom_sf"/>
</dbReference>
<feature type="compositionally biased region" description="Polar residues" evidence="4">
    <location>
        <begin position="946"/>
        <end position="958"/>
    </location>
</feature>
<feature type="compositionally biased region" description="Polar residues" evidence="4">
    <location>
        <begin position="323"/>
        <end position="375"/>
    </location>
</feature>
<dbReference type="InterPro" id="IPR000719">
    <property type="entry name" value="Prot_kinase_dom"/>
</dbReference>
<feature type="compositionally biased region" description="Low complexity" evidence="4">
    <location>
        <begin position="658"/>
        <end position="667"/>
    </location>
</feature>
<dbReference type="InterPro" id="IPR017441">
    <property type="entry name" value="Protein_kinase_ATP_BS"/>
</dbReference>
<evidence type="ECO:0000256" key="2">
    <source>
        <dbReference type="ARBA" id="ARBA00022840"/>
    </source>
</evidence>
<proteinExistence type="predicted"/>
<feature type="compositionally biased region" description="Basic and acidic residues" evidence="4">
    <location>
        <begin position="699"/>
        <end position="738"/>
    </location>
</feature>
<reference evidence="7" key="2">
    <citation type="submission" date="2015-01" db="EMBL/GenBank/DDBJ databases">
        <title>Evolutionary Origins and Diversification of the Mycorrhizal Mutualists.</title>
        <authorList>
            <consortium name="DOE Joint Genome Institute"/>
            <consortium name="Mycorrhizal Genomics Consortium"/>
            <person name="Kohler A."/>
            <person name="Kuo A."/>
            <person name="Nagy L.G."/>
            <person name="Floudas D."/>
            <person name="Copeland A."/>
            <person name="Barry K.W."/>
            <person name="Cichocki N."/>
            <person name="Veneault-Fourrey C."/>
            <person name="LaButti K."/>
            <person name="Lindquist E.A."/>
            <person name="Lipzen A."/>
            <person name="Lundell T."/>
            <person name="Morin E."/>
            <person name="Murat C."/>
            <person name="Riley R."/>
            <person name="Ohm R."/>
            <person name="Sun H."/>
            <person name="Tunlid A."/>
            <person name="Henrissat B."/>
            <person name="Grigoriev I.V."/>
            <person name="Hibbett D.S."/>
            <person name="Martin F."/>
        </authorList>
    </citation>
    <scope>NUCLEOTIDE SEQUENCE [LARGE SCALE GENOMIC DNA]</scope>
    <source>
        <strain evidence="7">h7</strain>
    </source>
</reference>
<dbReference type="HOGENOM" id="CLU_004007_1_1_1"/>
<organism evidence="6 7">
    <name type="scientific">Hebeloma cylindrosporum</name>
    <dbReference type="NCBI Taxonomy" id="76867"/>
    <lineage>
        <taxon>Eukaryota</taxon>
        <taxon>Fungi</taxon>
        <taxon>Dikarya</taxon>
        <taxon>Basidiomycota</taxon>
        <taxon>Agaricomycotina</taxon>
        <taxon>Agaricomycetes</taxon>
        <taxon>Agaricomycetidae</taxon>
        <taxon>Agaricales</taxon>
        <taxon>Agaricineae</taxon>
        <taxon>Hymenogastraceae</taxon>
        <taxon>Hebeloma</taxon>
    </lineage>
</organism>
<sequence>MLGHKQNASLSQNHKAQLANAYNELGKELSSSKIRVVGNYTLGRVIGEGAYGKVRIGTHRLTSTRVAIKQIPKAMSAALTREIHHHRQLHHPHITQMYEVIATESHIWIVTELCCGGELFDYLVEKGRLSEDETRVIFGQLCLAVAYLHDNNIVHRDLKLENVLLDERCRVKLGDFGFTREFDRGSLMETFCGTTGYASPEMLQGKKYQGPEVDVWSLGIILYCLLTGTLPFDDDDEDIMRSKIIQGDFEDPPWLSLESRDLIKNILVKDVTKRFMIPQILAHPWFTARTLTYEPESPVSAAPPLFSTSNRPSTPPGDESCRSSHGTAPDSSEASHESLSPLINPQSELGSSTPTTPDESMSDPFESTDNNAKNETSIHRFPSSSTIRKHSASDLESLSSRLAKTQHPTVLEEDQMRYSPSPLMWSSSKPPPSHPIRTPARIKRRSVSSILSESASPTNDKTPTPLPIPSARDLDFAGLLSARTPVIFSTTTERHLLNTLALLGFDTAQIVHSVLTNACDAAGSLWWMLRKKERDEKMFSENASAALVASPAGEADESSLETPLANDAEATKLKTSSGKKKRHKASVGTQTTPPSPSQLRVVNAPIHPKFALVPPTPTMARPATPPRNVSPTPRSPLLSPSTSTMTGDSGRSHPSTPSGSLRDSSSGGSKGGRKARAGSVSIMQRATTALEAAGLVRKKSTEAVREEKEKEKEREREKSRDMERERDRRGASGDEPRLSHGSGASSKLTKSPPLKPAKEFVVPATPPPSEQSHVGVTSTQMGSPWVLADRREALSQPHQQAAPPIPSAISAVNVKGEMLHSHSTPNFSEDSPAASGLNKVNATGPIPRNRPNFMAQLRHWFNEDRKSKRKESNAGAGSPGNVMNTPRTHSASGRRGNGGSNGKFGSTRGTNGHWTRPSMSSRRSSSVNSRRSSGTSVQMMVLESPQIPTRRSFGSHTPNSERGDHSSRPSSIRSVSMQPRHRKSPSQSSAGSIHLRTSSPMQKFHRRGGSNSSSTTTTTRVVRQTVGRPPHARSNSAASSIHSPPSSRPTSFYEPSEGEGGPRTASPFKTRSRRNTDDGSRRLGGATFVAQKRQGPFMSPAVGRSSWKKSWGMEPPGWSSRTAHLPIEVLAISPPNNEPMSIRDVFSGKQTYHASAGDESDWVDEDDDIPAFAGGLGQLGTSVAASSSSSSAGGGFLLSHSSMLQMEPKPVTLSPAPRGHRNGGGSSSKRTNRNTGGSSTGSGGSGVGSGGGVGGGRQKAGGHSPAERVSPLPADTGYDSSETRAGRRQLPAARSSGPAFKHAIQEEDEGEEE</sequence>
<evidence type="ECO:0000313" key="6">
    <source>
        <dbReference type="EMBL" id="KIM43668.1"/>
    </source>
</evidence>
<dbReference type="STRING" id="686832.A0A0C2Y1G0"/>
<dbReference type="Pfam" id="PF00069">
    <property type="entry name" value="Pkinase"/>
    <property type="match status" value="1"/>
</dbReference>
<dbReference type="OrthoDB" id="504170at2759"/>
<dbReference type="GO" id="GO:0005524">
    <property type="term" value="F:ATP binding"/>
    <property type="evidence" value="ECO:0007669"/>
    <property type="project" value="UniProtKB-UniRule"/>
</dbReference>
<feature type="compositionally biased region" description="Polar residues" evidence="4">
    <location>
        <begin position="881"/>
        <end position="891"/>
    </location>
</feature>
<dbReference type="PANTHER" id="PTHR24346">
    <property type="entry name" value="MAP/MICROTUBULE AFFINITY-REGULATING KINASE"/>
    <property type="match status" value="1"/>
</dbReference>
<keyword evidence="2 3" id="KW-0067">ATP-binding</keyword>
<dbReference type="FunFam" id="1.10.510.10:FF:000571">
    <property type="entry name" value="Maternal embryonic leucine zipper kinase"/>
    <property type="match status" value="1"/>
</dbReference>
<dbReference type="EMBL" id="KN831775">
    <property type="protein sequence ID" value="KIM43668.1"/>
    <property type="molecule type" value="Genomic_DNA"/>
</dbReference>
<feature type="region of interest" description="Disordered" evidence="4">
    <location>
        <begin position="297"/>
        <end position="392"/>
    </location>
</feature>
<dbReference type="GO" id="GO:0035556">
    <property type="term" value="P:intracellular signal transduction"/>
    <property type="evidence" value="ECO:0007669"/>
    <property type="project" value="TreeGrafter"/>
</dbReference>
<feature type="region of interest" description="Disordered" evidence="4">
    <location>
        <begin position="693"/>
        <end position="779"/>
    </location>
</feature>
<dbReference type="Proteomes" id="UP000053424">
    <property type="component" value="Unassembled WGS sequence"/>
</dbReference>
<gene>
    <name evidence="6" type="ORF">M413DRAFT_443575</name>
</gene>
<feature type="compositionally biased region" description="Gly residues" evidence="4">
    <location>
        <begin position="1238"/>
        <end position="1259"/>
    </location>
</feature>
<evidence type="ECO:0000259" key="5">
    <source>
        <dbReference type="PROSITE" id="PS50011"/>
    </source>
</evidence>
<protein>
    <recommendedName>
        <fullName evidence="5">Protein kinase domain-containing protein</fullName>
    </recommendedName>
</protein>
<dbReference type="InterPro" id="IPR008271">
    <property type="entry name" value="Ser/Thr_kinase_AS"/>
</dbReference>
<dbReference type="PROSITE" id="PS00108">
    <property type="entry name" value="PROTEIN_KINASE_ST"/>
    <property type="match status" value="1"/>
</dbReference>
<keyword evidence="1 3" id="KW-0547">Nucleotide-binding</keyword>
<feature type="compositionally biased region" description="Polar residues" evidence="4">
    <location>
        <begin position="647"/>
        <end position="657"/>
    </location>
</feature>
<feature type="region of interest" description="Disordered" evidence="4">
    <location>
        <begin position="405"/>
        <end position="467"/>
    </location>
</feature>
<evidence type="ECO:0000313" key="7">
    <source>
        <dbReference type="Proteomes" id="UP000053424"/>
    </source>
</evidence>
<dbReference type="PROSITE" id="PS00107">
    <property type="entry name" value="PROTEIN_KINASE_ATP"/>
    <property type="match status" value="1"/>
</dbReference>
<feature type="region of interest" description="Disordered" evidence="4">
    <location>
        <begin position="820"/>
        <end position="1120"/>
    </location>
</feature>
<feature type="compositionally biased region" description="Polar residues" evidence="4">
    <location>
        <begin position="587"/>
        <end position="600"/>
    </location>
</feature>
<feature type="compositionally biased region" description="Low complexity" evidence="4">
    <location>
        <begin position="618"/>
        <end position="646"/>
    </location>
</feature>
<accession>A0A0C2Y1G0</accession>